<reference evidence="1 2" key="1">
    <citation type="submission" date="2019-05" db="EMBL/GenBank/DDBJ databases">
        <title>Another draft genome of Portunus trituberculatus and its Hox gene families provides insights of decapod evolution.</title>
        <authorList>
            <person name="Jeong J.-H."/>
            <person name="Song I."/>
            <person name="Kim S."/>
            <person name="Choi T."/>
            <person name="Kim D."/>
            <person name="Ryu S."/>
            <person name="Kim W."/>
        </authorList>
    </citation>
    <scope>NUCLEOTIDE SEQUENCE [LARGE SCALE GENOMIC DNA]</scope>
    <source>
        <tissue evidence="1">Muscle</tissue>
    </source>
</reference>
<evidence type="ECO:0000313" key="2">
    <source>
        <dbReference type="Proteomes" id="UP000324222"/>
    </source>
</evidence>
<name>A0A5B7DAM7_PORTR</name>
<sequence>MTVTLPECRRVKILYQWSILVTKHKAKIRATARVIGLLVAATSAVELGKLHYRHTERAKIEALETTFWDFDGWMPITDEIRKDLTWWITELETQDRKIFRKAPESRLGKLPQWPCY</sequence>
<protein>
    <submittedName>
        <fullName evidence="1">Uncharacterized protein</fullName>
    </submittedName>
</protein>
<comment type="caution">
    <text evidence="1">The sequence shown here is derived from an EMBL/GenBank/DDBJ whole genome shotgun (WGS) entry which is preliminary data.</text>
</comment>
<keyword evidence="2" id="KW-1185">Reference proteome</keyword>
<proteinExistence type="predicted"/>
<evidence type="ECO:0000313" key="1">
    <source>
        <dbReference type="EMBL" id="MPC18297.1"/>
    </source>
</evidence>
<dbReference type="EMBL" id="VSRR010000667">
    <property type="protein sequence ID" value="MPC18297.1"/>
    <property type="molecule type" value="Genomic_DNA"/>
</dbReference>
<gene>
    <name evidence="1" type="ORF">E2C01_011176</name>
</gene>
<dbReference type="OrthoDB" id="6380429at2759"/>
<organism evidence="1 2">
    <name type="scientific">Portunus trituberculatus</name>
    <name type="common">Swimming crab</name>
    <name type="synonym">Neptunus trituberculatus</name>
    <dbReference type="NCBI Taxonomy" id="210409"/>
    <lineage>
        <taxon>Eukaryota</taxon>
        <taxon>Metazoa</taxon>
        <taxon>Ecdysozoa</taxon>
        <taxon>Arthropoda</taxon>
        <taxon>Crustacea</taxon>
        <taxon>Multicrustacea</taxon>
        <taxon>Malacostraca</taxon>
        <taxon>Eumalacostraca</taxon>
        <taxon>Eucarida</taxon>
        <taxon>Decapoda</taxon>
        <taxon>Pleocyemata</taxon>
        <taxon>Brachyura</taxon>
        <taxon>Eubrachyura</taxon>
        <taxon>Portunoidea</taxon>
        <taxon>Portunidae</taxon>
        <taxon>Portuninae</taxon>
        <taxon>Portunus</taxon>
    </lineage>
</organism>
<dbReference type="AlphaFoldDB" id="A0A5B7DAM7"/>
<accession>A0A5B7DAM7</accession>
<dbReference type="Proteomes" id="UP000324222">
    <property type="component" value="Unassembled WGS sequence"/>
</dbReference>